<protein>
    <submittedName>
        <fullName evidence="2">Uncharacterized protein</fullName>
    </submittedName>
</protein>
<evidence type="ECO:0000313" key="2">
    <source>
        <dbReference type="EMBL" id="PWW81681.1"/>
    </source>
</evidence>
<evidence type="ECO:0000313" key="3">
    <source>
        <dbReference type="Proteomes" id="UP000246278"/>
    </source>
</evidence>
<dbReference type="RefSeq" id="WP_110023800.1">
    <property type="nucleotide sequence ID" value="NZ_PDNZ01000006.1"/>
</dbReference>
<organism evidence="2 3">
    <name type="scientific">Prosthecochloris marina</name>
    <dbReference type="NCBI Taxonomy" id="2017681"/>
    <lineage>
        <taxon>Bacteria</taxon>
        <taxon>Pseudomonadati</taxon>
        <taxon>Chlorobiota</taxon>
        <taxon>Chlorobiia</taxon>
        <taxon>Chlorobiales</taxon>
        <taxon>Chlorobiaceae</taxon>
        <taxon>Prosthecochloris</taxon>
    </lineage>
</organism>
<feature type="region of interest" description="Disordered" evidence="1">
    <location>
        <begin position="91"/>
        <end position="112"/>
    </location>
</feature>
<dbReference type="EMBL" id="PDNZ01000006">
    <property type="protein sequence ID" value="PWW81681.1"/>
    <property type="molecule type" value="Genomic_DNA"/>
</dbReference>
<dbReference type="Proteomes" id="UP000246278">
    <property type="component" value="Unassembled WGS sequence"/>
</dbReference>
<evidence type="ECO:0000256" key="1">
    <source>
        <dbReference type="SAM" id="MobiDB-lite"/>
    </source>
</evidence>
<keyword evidence="3" id="KW-1185">Reference proteome</keyword>
<sequence>MPLVRKNPDGSILIGITENRWILFLLIGTKGRAPEHNKNNMIDHCILKKLFADKKVSGYASHNRAVQCNTLCFIIQSDPASSPLEVMPHVMRHPCGSTKSVTDPQRTPLARG</sequence>
<reference evidence="3" key="1">
    <citation type="submission" date="2017-10" db="EMBL/GenBank/DDBJ databases">
        <authorList>
            <person name="Gaisin V.A."/>
            <person name="Rysina M.S."/>
            <person name="Grouzdev D.S."/>
        </authorList>
    </citation>
    <scope>NUCLEOTIDE SEQUENCE [LARGE SCALE GENOMIC DNA]</scope>
    <source>
        <strain evidence="3">V1</strain>
    </source>
</reference>
<proteinExistence type="predicted"/>
<accession>A0A317T8C4</accession>
<gene>
    <name evidence="2" type="ORF">CR164_09760</name>
</gene>
<dbReference type="AlphaFoldDB" id="A0A317T8C4"/>
<name>A0A317T8C4_9CHLB</name>
<comment type="caution">
    <text evidence="2">The sequence shown here is derived from an EMBL/GenBank/DDBJ whole genome shotgun (WGS) entry which is preliminary data.</text>
</comment>